<dbReference type="Proteomes" id="UP000197065">
    <property type="component" value="Unassembled WGS sequence"/>
</dbReference>
<dbReference type="EMBL" id="FYEH01000003">
    <property type="protein sequence ID" value="SNB62285.1"/>
    <property type="molecule type" value="Genomic_DNA"/>
</dbReference>
<protein>
    <submittedName>
        <fullName evidence="1">Uncharacterized protein</fullName>
    </submittedName>
</protein>
<reference evidence="1 2" key="1">
    <citation type="submission" date="2017-06" db="EMBL/GenBank/DDBJ databases">
        <authorList>
            <person name="Kim H.J."/>
            <person name="Triplett B.A."/>
        </authorList>
    </citation>
    <scope>NUCLEOTIDE SEQUENCE [LARGE SCALE GENOMIC DNA]</scope>
    <source>
        <strain evidence="1 2">B29T1</strain>
    </source>
</reference>
<evidence type="ECO:0000313" key="1">
    <source>
        <dbReference type="EMBL" id="SNB62285.1"/>
    </source>
</evidence>
<dbReference type="AlphaFoldDB" id="A0A212QRS8"/>
<evidence type="ECO:0000313" key="2">
    <source>
        <dbReference type="Proteomes" id="UP000197065"/>
    </source>
</evidence>
<organism evidence="1 2">
    <name type="scientific">Arboricoccus pini</name>
    <dbReference type="NCBI Taxonomy" id="1963835"/>
    <lineage>
        <taxon>Bacteria</taxon>
        <taxon>Pseudomonadati</taxon>
        <taxon>Pseudomonadota</taxon>
        <taxon>Alphaproteobacteria</taxon>
        <taxon>Geminicoccales</taxon>
        <taxon>Geminicoccaceae</taxon>
        <taxon>Arboricoccus</taxon>
    </lineage>
</organism>
<proteinExistence type="predicted"/>
<name>A0A212QRS8_9PROT</name>
<gene>
    <name evidence="1" type="ORF">SAMN07250955_10383</name>
</gene>
<sequence>MRNRDVRHWTLATSCELESWAGDDLPMKQGAKRLEEASGYGPSEKAQRVVPLFPAPWQLGGQCCIQPRRGTAIEIRERHFATGEAPTFLRQEDGRAVIPSGSGAKISGVPNRSPLAAAQARRSCGEGCRRGHYLAAKLPARDRSRT</sequence>
<keyword evidence="2" id="KW-1185">Reference proteome</keyword>
<accession>A0A212QRS8</accession>